<accession>A0A235B3I1</accession>
<dbReference type="OrthoDB" id="395856at2"/>
<sequence length="263" mass="29853">MKKRRLTQILILMTALLLVAVGCANHTENGKNTDGENQADPDPNPAKKYEMAVLYQQKSAEAHALQVQAYNMAKKRLDEYLENKKGDQKPAIVIDLDETVLDNTPHLAMGVKEGFDYTEWGEEWDTWVKAASADLIPGSKEFLNHADQKGVKIFYVSNRVVENEEATIKNLKKLDLPQATKDNVRLKGPSKKERRGAIKKENYDIALLIGDTLHDFSDEFSGESSEDRNAAVEKMKDEFGDRFIILPNPTYNEWTHAELESWK</sequence>
<dbReference type="RefSeq" id="WP_094265355.1">
    <property type="nucleotide sequence ID" value="NZ_NOWF01000009.1"/>
</dbReference>
<dbReference type="InterPro" id="IPR023214">
    <property type="entry name" value="HAD_sf"/>
</dbReference>
<evidence type="ECO:0000313" key="4">
    <source>
        <dbReference type="EMBL" id="OYD06792.1"/>
    </source>
</evidence>
<dbReference type="SFLD" id="SFLDG01125">
    <property type="entry name" value="C1.1:_Acid_Phosphatase_Like"/>
    <property type="match status" value="1"/>
</dbReference>
<keyword evidence="5" id="KW-1185">Reference proteome</keyword>
<dbReference type="Pfam" id="PF03767">
    <property type="entry name" value="Acid_phosphat_B"/>
    <property type="match status" value="1"/>
</dbReference>
<evidence type="ECO:0000256" key="2">
    <source>
        <dbReference type="SAM" id="MobiDB-lite"/>
    </source>
</evidence>
<dbReference type="EMBL" id="NOWF01000009">
    <property type="protein sequence ID" value="OYD06792.1"/>
    <property type="molecule type" value="Genomic_DNA"/>
</dbReference>
<dbReference type="PIRSF" id="PIRSF019271">
    <property type="entry name" value="Acid_Ptase_C"/>
    <property type="match status" value="1"/>
</dbReference>
<dbReference type="GO" id="GO:0009279">
    <property type="term" value="C:cell outer membrane"/>
    <property type="evidence" value="ECO:0007669"/>
    <property type="project" value="InterPro"/>
</dbReference>
<dbReference type="AlphaFoldDB" id="A0A235B3I1"/>
<dbReference type="PROSITE" id="PS51257">
    <property type="entry name" value="PROKAR_LIPOPROTEIN"/>
    <property type="match status" value="1"/>
</dbReference>
<protein>
    <submittedName>
        <fullName evidence="4">5'-nucleotidase, lipoprotein e(P4) family</fullName>
    </submittedName>
</protein>
<dbReference type="Proteomes" id="UP000215459">
    <property type="component" value="Unassembled WGS sequence"/>
</dbReference>
<gene>
    <name evidence="4" type="ORF">CHM34_14665</name>
</gene>
<comment type="caution">
    <text evidence="4">The sequence shown here is derived from an EMBL/GenBank/DDBJ whole genome shotgun (WGS) entry which is preliminary data.</text>
</comment>
<dbReference type="PANTHER" id="PTHR31284:SF10">
    <property type="entry name" value="ACID PHOSPHATASE-LIKE PROTEIN"/>
    <property type="match status" value="1"/>
</dbReference>
<feature type="region of interest" description="Disordered" evidence="2">
    <location>
        <begin position="27"/>
        <end position="46"/>
    </location>
</feature>
<reference evidence="4 5" key="1">
    <citation type="submission" date="2017-07" db="EMBL/GenBank/DDBJ databases">
        <title>The genome sequence of Paludifilum halophilum highlights mechanisms for microbial adaptation to high salt environemnts.</title>
        <authorList>
            <person name="Belbahri L."/>
        </authorList>
    </citation>
    <scope>NUCLEOTIDE SEQUENCE [LARGE SCALE GENOMIC DNA]</scope>
    <source>
        <strain evidence="4 5">DSM 102817</strain>
    </source>
</reference>
<dbReference type="SFLD" id="SFLDS00003">
    <property type="entry name" value="Haloacid_Dehalogenase"/>
    <property type="match status" value="1"/>
</dbReference>
<dbReference type="InterPro" id="IPR005519">
    <property type="entry name" value="Acid_phosphat_B-like"/>
</dbReference>
<dbReference type="CDD" id="cd07534">
    <property type="entry name" value="HAD_CAP"/>
    <property type="match status" value="1"/>
</dbReference>
<dbReference type="NCBIfam" id="TIGR01533">
    <property type="entry name" value="lipo_e_P4"/>
    <property type="match status" value="1"/>
</dbReference>
<feature type="signal peptide" evidence="3">
    <location>
        <begin position="1"/>
        <end position="24"/>
    </location>
</feature>
<organism evidence="4 5">
    <name type="scientific">Paludifilum halophilum</name>
    <dbReference type="NCBI Taxonomy" id="1642702"/>
    <lineage>
        <taxon>Bacteria</taxon>
        <taxon>Bacillati</taxon>
        <taxon>Bacillota</taxon>
        <taxon>Bacilli</taxon>
        <taxon>Bacillales</taxon>
        <taxon>Thermoactinomycetaceae</taxon>
        <taxon>Paludifilum</taxon>
    </lineage>
</organism>
<proteinExistence type="predicted"/>
<evidence type="ECO:0000256" key="3">
    <source>
        <dbReference type="SAM" id="SignalP"/>
    </source>
</evidence>
<keyword evidence="1 3" id="KW-0732">Signal</keyword>
<evidence type="ECO:0000256" key="1">
    <source>
        <dbReference type="ARBA" id="ARBA00022729"/>
    </source>
</evidence>
<feature type="chain" id="PRO_5038837512" evidence="3">
    <location>
        <begin position="25"/>
        <end position="263"/>
    </location>
</feature>
<evidence type="ECO:0000313" key="5">
    <source>
        <dbReference type="Proteomes" id="UP000215459"/>
    </source>
</evidence>
<dbReference type="InterPro" id="IPR036412">
    <property type="entry name" value="HAD-like_sf"/>
</dbReference>
<dbReference type="Gene3D" id="3.40.50.1000">
    <property type="entry name" value="HAD superfamily/HAD-like"/>
    <property type="match status" value="1"/>
</dbReference>
<dbReference type="PANTHER" id="PTHR31284">
    <property type="entry name" value="ACID PHOSPHATASE-LIKE PROTEIN"/>
    <property type="match status" value="1"/>
</dbReference>
<name>A0A235B3I1_9BACL</name>
<dbReference type="SUPFAM" id="SSF56784">
    <property type="entry name" value="HAD-like"/>
    <property type="match status" value="1"/>
</dbReference>
<keyword evidence="4" id="KW-0449">Lipoprotein</keyword>
<dbReference type="InterPro" id="IPR006423">
    <property type="entry name" value="Lipo_e_P4"/>
</dbReference>